<evidence type="ECO:0008006" key="4">
    <source>
        <dbReference type="Google" id="ProtNLM"/>
    </source>
</evidence>
<dbReference type="RefSeq" id="WP_054637397.1">
    <property type="nucleotide sequence ID" value="NZ_JBHSOZ010000010.1"/>
</dbReference>
<comment type="caution">
    <text evidence="2">The sequence shown here is derived from an EMBL/GenBank/DDBJ whole genome shotgun (WGS) entry which is preliminary data.</text>
</comment>
<evidence type="ECO:0000313" key="3">
    <source>
        <dbReference type="Proteomes" id="UP001596142"/>
    </source>
</evidence>
<protein>
    <recommendedName>
        <fullName evidence="4">PEP-CTERM protein-sorting domain-containing protein</fullName>
    </recommendedName>
</protein>
<gene>
    <name evidence="2" type="ORF">ACFPU1_15645</name>
</gene>
<dbReference type="EMBL" id="JBHSOZ010000010">
    <property type="protein sequence ID" value="MFC5714183.1"/>
    <property type="molecule type" value="Genomic_DNA"/>
</dbReference>
<evidence type="ECO:0000256" key="1">
    <source>
        <dbReference type="SAM" id="Phobius"/>
    </source>
</evidence>
<keyword evidence="1" id="KW-0812">Transmembrane</keyword>
<proteinExistence type="predicted"/>
<sequence length="69" mass="7537">MDLTVFLIGTALFTGGFALLLYFLVKKKKLTLPFLAMGVGVILCFSGLMLASPLYEDEESEEAFSSLPQ</sequence>
<accession>A0ABW0YNV8</accession>
<keyword evidence="1" id="KW-0472">Membrane</keyword>
<reference evidence="3" key="1">
    <citation type="journal article" date="2019" name="Int. J. Syst. Evol. Microbiol.">
        <title>The Global Catalogue of Microorganisms (GCM) 10K type strain sequencing project: providing services to taxonomists for standard genome sequencing and annotation.</title>
        <authorList>
            <consortium name="The Broad Institute Genomics Platform"/>
            <consortium name="The Broad Institute Genome Sequencing Center for Infectious Disease"/>
            <person name="Wu L."/>
            <person name="Ma J."/>
        </authorList>
    </citation>
    <scope>NUCLEOTIDE SEQUENCE [LARGE SCALE GENOMIC DNA]</scope>
    <source>
        <strain evidence="3">CECT 7184</strain>
    </source>
</reference>
<organism evidence="2 3">
    <name type="scientific">Thalassorhabdus alkalitolerans</name>
    <dbReference type="NCBI Taxonomy" id="2282697"/>
    <lineage>
        <taxon>Bacteria</taxon>
        <taxon>Bacillati</taxon>
        <taxon>Bacillota</taxon>
        <taxon>Bacilli</taxon>
        <taxon>Bacillales</taxon>
        <taxon>Bacillaceae</taxon>
        <taxon>Thalassorhabdus</taxon>
    </lineage>
</organism>
<keyword evidence="1" id="KW-1133">Transmembrane helix</keyword>
<evidence type="ECO:0000313" key="2">
    <source>
        <dbReference type="EMBL" id="MFC5714183.1"/>
    </source>
</evidence>
<feature type="transmembrane region" description="Helical" evidence="1">
    <location>
        <begin position="6"/>
        <end position="25"/>
    </location>
</feature>
<keyword evidence="3" id="KW-1185">Reference proteome</keyword>
<name>A0ABW0YNV8_9BACI</name>
<dbReference type="Proteomes" id="UP001596142">
    <property type="component" value="Unassembled WGS sequence"/>
</dbReference>
<feature type="transmembrane region" description="Helical" evidence="1">
    <location>
        <begin position="32"/>
        <end position="55"/>
    </location>
</feature>